<protein>
    <recommendedName>
        <fullName evidence="2">J domain-containing protein</fullName>
    </recommendedName>
</protein>
<feature type="compositionally biased region" description="Basic and acidic residues" evidence="1">
    <location>
        <begin position="1276"/>
        <end position="1300"/>
    </location>
</feature>
<feature type="compositionally biased region" description="Basic and acidic residues" evidence="1">
    <location>
        <begin position="244"/>
        <end position="260"/>
    </location>
</feature>
<dbReference type="InterPro" id="IPR052793">
    <property type="entry name" value="EJC-associated_protein"/>
</dbReference>
<dbReference type="PROSITE" id="PS50076">
    <property type="entry name" value="DNAJ_2"/>
    <property type="match status" value="1"/>
</dbReference>
<feature type="region of interest" description="Disordered" evidence="1">
    <location>
        <begin position="895"/>
        <end position="1079"/>
    </location>
</feature>
<feature type="region of interest" description="Disordered" evidence="1">
    <location>
        <begin position="408"/>
        <end position="480"/>
    </location>
</feature>
<feature type="region of interest" description="Disordered" evidence="1">
    <location>
        <begin position="244"/>
        <end position="280"/>
    </location>
</feature>
<dbReference type="GO" id="GO:0003723">
    <property type="term" value="F:RNA binding"/>
    <property type="evidence" value="ECO:0007669"/>
    <property type="project" value="TreeGrafter"/>
</dbReference>
<reference evidence="3" key="1">
    <citation type="submission" date="2021-02" db="EMBL/GenBank/DDBJ databases">
        <authorList>
            <person name="Dougan E. K."/>
            <person name="Rhodes N."/>
            <person name="Thang M."/>
            <person name="Chan C."/>
        </authorList>
    </citation>
    <scope>NUCLEOTIDE SEQUENCE</scope>
</reference>
<sequence>MPAATSSPFSKSLLEGSSHGASAAGASSARDASELHKHLLQLPRAEQQTFIASLSPVRRSHLVAYIRSLEVGLAEMREAAEERSVKKGGPATGVGGTGCMGSEGFRLRTGLTTKAAVPTGLSSGRPWEAAGRNEVEYSHSRVLEDGLHRFQRESHEAAVDPSRARLQALLKASREAAMSEEEEVEVDGSSGSSSISEEDSDNENVLGGSEEAQLSRLRDAELRLLQKRKELLQLQLQRAQKLKDELDQRMQDPPGRRSEFQSEVPQGLRGFAPGPGGGRRCPEADWALDTARRTRLRLQGMILKEEDEDEEDDEEDTEEDSRPSDASRFSESLPSPTLGGVMRLLRGASPEERRATISALPQDRFLELISYLGDEDEESQEEKDDDEFDVDELLARSSGLVDFRSSARKSLVHKSYDDEDASEGDMADEDSDLDLDEEVEDEDESEEEDENDFDDTDNESEGKAHETGVPPAFLPAHRITTGDPASSAICVSKSASNQAPCARNTRPLGQLQPEDVTIWSLGNSRLLLPPRSRARSASAELATAWERAGLGASSSAASCLRERSSLRRGSDVELKESGVDGEAIRAWLGGEISGGLCSARVLEAVARGCFCSAPAQREVSRTVELYSLDSGGSLGGCLGALVGGLAALTALTPGLPIISGSGGLLLTEALQTSESRASALQTDPPWRKSWRDQASPGQAVSCAARTLVTGEAGLDAEAVNFQFRRQCLQAHPQRELGGLLPYLQVHCHLEVLRQAAVLVEQSSSYFIDKDLEIKGGAGSTAAAATTAAQMELGRTDSEAATAAAGLSQERLDDWNESVSRYLLDLSWQKDALRAMLDHLQASEAYDILGVSPDASDAELAKAYKAAAMRLHPDKGGDAEQFKACRAAYDRILASRQGSAKGSKEGDNGQGAASSSSSSAKKEQPASSPPGETPSKADEGQHDEEGEEDKETEQTDNKAEKEKEDATDDKDEEEQEESKTEETAENQKKDETCTTDDTDESAKDEDNHEDDAAKTKSDEDEDHVDEGDEQDLNPEKKRKQKRKEKENLQNNEQDEESDGADASKEHKIPGKKSGGFSSAMPDSKAVIEAIPVESISRQAEHALDGAEMCCKIARLAEEAVTTYGGWRQLLECGTHLLDSAHCVTEASQSVAKCAVGIPSDLLPLLDRIRNVKGMTRQACNATRDLMRCTEVISERGLKAANLSNRLLLQARELTDTLRKVCGATEMSEFARRTLASTLRSVATVARDTADATAAAAVVVGDAQRHAQALKEMLDKLKEEQEEKEDTKAEKEGEDKDDKDTAADESSDDEERETPKARSSSNRRLLQKLNSEVLDLQKEMRGLVASNPALIPEVTVELKERTFSLVGELVQQVRWTVTMLGLRGADGPQSWADAIRDALDLVKTAADWDVLASPRFEARLLRAAALVDGKLLARVLKADLIDHCLALAPEDEVSLRPDLKQRFLEVVAKLCRTEFKT</sequence>
<comment type="caution">
    <text evidence="3">The sequence shown here is derived from an EMBL/GenBank/DDBJ whole genome shotgun (WGS) entry which is preliminary data.</text>
</comment>
<feature type="region of interest" description="Disordered" evidence="1">
    <location>
        <begin position="173"/>
        <end position="212"/>
    </location>
</feature>
<dbReference type="Gene3D" id="1.10.287.110">
    <property type="entry name" value="DnaJ domain"/>
    <property type="match status" value="1"/>
</dbReference>
<dbReference type="PANTHER" id="PTHR46589">
    <property type="entry name" value="APOPTOTIC CHROMATIN CONDENSATION INDUCER IN THE NUCLEUS"/>
    <property type="match status" value="1"/>
</dbReference>
<feature type="compositionally biased region" description="Polar residues" evidence="1">
    <location>
        <begin position="1"/>
        <end position="10"/>
    </location>
</feature>
<feature type="compositionally biased region" description="Acidic residues" evidence="1">
    <location>
        <begin position="940"/>
        <end position="950"/>
    </location>
</feature>
<feature type="region of interest" description="Disordered" evidence="1">
    <location>
        <begin position="1"/>
        <end position="30"/>
    </location>
</feature>
<gene>
    <name evidence="3" type="ORF">PGLA2088_LOCUS38041</name>
</gene>
<evidence type="ECO:0000259" key="2">
    <source>
        <dbReference type="PROSITE" id="PS50076"/>
    </source>
</evidence>
<organism evidence="3 4">
    <name type="scientific">Polarella glacialis</name>
    <name type="common">Dinoflagellate</name>
    <dbReference type="NCBI Taxonomy" id="89957"/>
    <lineage>
        <taxon>Eukaryota</taxon>
        <taxon>Sar</taxon>
        <taxon>Alveolata</taxon>
        <taxon>Dinophyceae</taxon>
        <taxon>Suessiales</taxon>
        <taxon>Suessiaceae</taxon>
        <taxon>Polarella</taxon>
    </lineage>
</organism>
<dbReference type="SMART" id="SM00271">
    <property type="entry name" value="DnaJ"/>
    <property type="match status" value="1"/>
</dbReference>
<feature type="compositionally biased region" description="Acidic residues" evidence="1">
    <location>
        <begin position="305"/>
        <end position="319"/>
    </location>
</feature>
<dbReference type="PANTHER" id="PTHR46589:SF1">
    <property type="entry name" value="APOPTOTIC CHROMATIN CONDENSATION INDUCER IN THE NUCLEUS"/>
    <property type="match status" value="1"/>
</dbReference>
<name>A0A813KS50_POLGL</name>
<feature type="domain" description="J" evidence="2">
    <location>
        <begin position="843"/>
        <end position="896"/>
    </location>
</feature>
<feature type="compositionally biased region" description="Basic and acidic residues" evidence="1">
    <location>
        <begin position="976"/>
        <end position="991"/>
    </location>
</feature>
<feature type="region of interest" description="Disordered" evidence="1">
    <location>
        <begin position="1276"/>
        <end position="1322"/>
    </location>
</feature>
<dbReference type="PRINTS" id="PR00625">
    <property type="entry name" value="JDOMAIN"/>
</dbReference>
<evidence type="ECO:0000313" key="3">
    <source>
        <dbReference type="EMBL" id="CAE8714514.1"/>
    </source>
</evidence>
<feature type="compositionally biased region" description="Acidic residues" evidence="1">
    <location>
        <begin position="417"/>
        <end position="459"/>
    </location>
</feature>
<feature type="compositionally biased region" description="Low complexity" evidence="1">
    <location>
        <begin position="909"/>
        <end position="918"/>
    </location>
</feature>
<evidence type="ECO:0000313" key="4">
    <source>
        <dbReference type="Proteomes" id="UP000626109"/>
    </source>
</evidence>
<feature type="compositionally biased region" description="Basic and acidic residues" evidence="1">
    <location>
        <begin position="999"/>
        <end position="1016"/>
    </location>
</feature>
<accession>A0A813KS50</accession>
<dbReference type="InterPro" id="IPR036869">
    <property type="entry name" value="J_dom_sf"/>
</dbReference>
<dbReference type="InterPro" id="IPR001623">
    <property type="entry name" value="DnaJ_domain"/>
</dbReference>
<feature type="region of interest" description="Disordered" evidence="1">
    <location>
        <begin position="299"/>
        <end position="341"/>
    </location>
</feature>
<dbReference type="SUPFAM" id="SSF46565">
    <property type="entry name" value="Chaperone J-domain"/>
    <property type="match status" value="1"/>
</dbReference>
<feature type="compositionally biased region" description="Basic and acidic residues" evidence="1">
    <location>
        <begin position="951"/>
        <end position="963"/>
    </location>
</feature>
<dbReference type="GO" id="GO:0008380">
    <property type="term" value="P:RNA splicing"/>
    <property type="evidence" value="ECO:0007669"/>
    <property type="project" value="TreeGrafter"/>
</dbReference>
<dbReference type="CDD" id="cd06257">
    <property type="entry name" value="DnaJ"/>
    <property type="match status" value="1"/>
</dbReference>
<feature type="compositionally biased region" description="Low complexity" evidence="1">
    <location>
        <begin position="16"/>
        <end position="30"/>
    </location>
</feature>
<dbReference type="Pfam" id="PF00226">
    <property type="entry name" value="DnaJ"/>
    <property type="match status" value="1"/>
</dbReference>
<dbReference type="EMBL" id="CAJNNW010032650">
    <property type="protein sequence ID" value="CAE8714514.1"/>
    <property type="molecule type" value="Genomic_DNA"/>
</dbReference>
<proteinExistence type="predicted"/>
<feature type="compositionally biased region" description="Acidic residues" evidence="1">
    <location>
        <begin position="1301"/>
        <end position="1310"/>
    </location>
</feature>
<dbReference type="GO" id="GO:0071011">
    <property type="term" value="C:precatalytic spliceosome"/>
    <property type="evidence" value="ECO:0007669"/>
    <property type="project" value="TreeGrafter"/>
</dbReference>
<feature type="compositionally biased region" description="Acidic residues" evidence="1">
    <location>
        <begin position="964"/>
        <end position="975"/>
    </location>
</feature>
<feature type="compositionally biased region" description="Acidic residues" evidence="1">
    <location>
        <begin position="1017"/>
        <end position="1031"/>
    </location>
</feature>
<dbReference type="GO" id="GO:0061574">
    <property type="term" value="C:ASAP complex"/>
    <property type="evidence" value="ECO:0007669"/>
    <property type="project" value="TreeGrafter"/>
</dbReference>
<dbReference type="Proteomes" id="UP000626109">
    <property type="component" value="Unassembled WGS sequence"/>
</dbReference>
<evidence type="ECO:0000256" key="1">
    <source>
        <dbReference type="SAM" id="MobiDB-lite"/>
    </source>
</evidence>